<proteinExistence type="predicted"/>
<name>A0ABR3EK45_9AGAR</name>
<gene>
    <name evidence="1" type="ORF">V5O48_018866</name>
</gene>
<reference evidence="1 2" key="1">
    <citation type="submission" date="2024-02" db="EMBL/GenBank/DDBJ databases">
        <title>A draft genome for the cacao thread blight pathogen Marasmius crinis-equi.</title>
        <authorList>
            <person name="Cohen S.P."/>
            <person name="Baruah I.K."/>
            <person name="Amoako-Attah I."/>
            <person name="Bukari Y."/>
            <person name="Meinhardt L.W."/>
            <person name="Bailey B.A."/>
        </authorList>
    </citation>
    <scope>NUCLEOTIDE SEQUENCE [LARGE SCALE GENOMIC DNA]</scope>
    <source>
        <strain evidence="1 2">GH-76</strain>
    </source>
</reference>
<keyword evidence="2" id="KW-1185">Reference proteome</keyword>
<evidence type="ECO:0000313" key="1">
    <source>
        <dbReference type="EMBL" id="KAL0563210.1"/>
    </source>
</evidence>
<evidence type="ECO:0000313" key="2">
    <source>
        <dbReference type="Proteomes" id="UP001465976"/>
    </source>
</evidence>
<dbReference type="Proteomes" id="UP001465976">
    <property type="component" value="Unassembled WGS sequence"/>
</dbReference>
<dbReference type="EMBL" id="JBAHYK010003787">
    <property type="protein sequence ID" value="KAL0563210.1"/>
    <property type="molecule type" value="Genomic_DNA"/>
</dbReference>
<accession>A0ABR3EK45</accession>
<comment type="caution">
    <text evidence="1">The sequence shown here is derived from an EMBL/GenBank/DDBJ whole genome shotgun (WGS) entry which is preliminary data.</text>
</comment>
<organism evidence="1 2">
    <name type="scientific">Marasmius crinis-equi</name>
    <dbReference type="NCBI Taxonomy" id="585013"/>
    <lineage>
        <taxon>Eukaryota</taxon>
        <taxon>Fungi</taxon>
        <taxon>Dikarya</taxon>
        <taxon>Basidiomycota</taxon>
        <taxon>Agaricomycotina</taxon>
        <taxon>Agaricomycetes</taxon>
        <taxon>Agaricomycetidae</taxon>
        <taxon>Agaricales</taxon>
        <taxon>Marasmiineae</taxon>
        <taxon>Marasmiaceae</taxon>
        <taxon>Marasmius</taxon>
    </lineage>
</organism>
<sequence length="181" mass="20150">MPGLVLNPHSALIVTPQTAGAGPDPVGVILSPALYSEYPFLPEKLSDAIIDDGDTFSMTAVDYPSDCLFKTISWDGYEGRAGVLWLDDIEFRAHINRGTLDRILLAYQKSQGLSVYSDTYMIIYDRGFVPDSDQPLLRRAQAAVREKLHIEVYRVDNMEDAARAILNISIKLFETMSVFSS</sequence>
<protein>
    <submittedName>
        <fullName evidence="1">Uncharacterized protein</fullName>
    </submittedName>
</protein>